<keyword evidence="4" id="KW-0804">Transcription</keyword>
<dbReference type="GO" id="GO:0003700">
    <property type="term" value="F:DNA-binding transcription factor activity"/>
    <property type="evidence" value="ECO:0007669"/>
    <property type="project" value="InterPro"/>
</dbReference>
<dbReference type="Gene3D" id="1.10.1660.10">
    <property type="match status" value="1"/>
</dbReference>
<dbReference type="InterPro" id="IPR000551">
    <property type="entry name" value="MerR-type_HTH_dom"/>
</dbReference>
<accession>A0A6N7SC01</accession>
<keyword evidence="2" id="KW-0805">Transcription regulation</keyword>
<dbReference type="InterPro" id="IPR009061">
    <property type="entry name" value="DNA-bd_dom_put_sf"/>
</dbReference>
<dbReference type="SUPFAM" id="SSF46955">
    <property type="entry name" value="Putative DNA-binding domain"/>
    <property type="match status" value="1"/>
</dbReference>
<evidence type="ECO:0000313" key="8">
    <source>
        <dbReference type="Proteomes" id="UP000433575"/>
    </source>
</evidence>
<dbReference type="RefSeq" id="WP_154240668.1">
    <property type="nucleotide sequence ID" value="NZ_CALJPI010000179.1"/>
</dbReference>
<protein>
    <submittedName>
        <fullName evidence="6">MerR family transcriptional regulator</fullName>
    </submittedName>
</protein>
<dbReference type="GO" id="GO:0003677">
    <property type="term" value="F:DNA binding"/>
    <property type="evidence" value="ECO:0007669"/>
    <property type="project" value="UniProtKB-KW"/>
</dbReference>
<dbReference type="InterPro" id="IPR047057">
    <property type="entry name" value="MerR_fam"/>
</dbReference>
<dbReference type="EMBL" id="WKPI01000059">
    <property type="protein sequence ID" value="MSC35154.1"/>
    <property type="molecule type" value="Genomic_DNA"/>
</dbReference>
<keyword evidence="1" id="KW-0678">Repressor</keyword>
<dbReference type="EMBL" id="WKPJ01000057">
    <property type="protein sequence ID" value="MSA91387.1"/>
    <property type="molecule type" value="Genomic_DNA"/>
</dbReference>
<dbReference type="Pfam" id="PF13411">
    <property type="entry name" value="MerR_1"/>
    <property type="match status" value="1"/>
</dbReference>
<evidence type="ECO:0000259" key="5">
    <source>
        <dbReference type="PROSITE" id="PS50937"/>
    </source>
</evidence>
<evidence type="ECO:0000313" key="6">
    <source>
        <dbReference type="EMBL" id="MSA91387.1"/>
    </source>
</evidence>
<dbReference type="OrthoDB" id="9773308at2"/>
<dbReference type="Proteomes" id="UP000433575">
    <property type="component" value="Unassembled WGS sequence"/>
</dbReference>
<evidence type="ECO:0000313" key="9">
    <source>
        <dbReference type="Proteomes" id="UP000480929"/>
    </source>
</evidence>
<dbReference type="PANTHER" id="PTHR30204">
    <property type="entry name" value="REDOX-CYCLING DRUG-SENSING TRANSCRIPTIONAL ACTIVATOR SOXR"/>
    <property type="match status" value="1"/>
</dbReference>
<dbReference type="AlphaFoldDB" id="A0A6N7SC01"/>
<dbReference type="SMART" id="SM00422">
    <property type="entry name" value="HTH_MERR"/>
    <property type="match status" value="1"/>
</dbReference>
<dbReference type="CDD" id="cd00592">
    <property type="entry name" value="HTH_MerR-like"/>
    <property type="match status" value="1"/>
</dbReference>
<evidence type="ECO:0000256" key="3">
    <source>
        <dbReference type="ARBA" id="ARBA00023125"/>
    </source>
</evidence>
<evidence type="ECO:0000256" key="1">
    <source>
        <dbReference type="ARBA" id="ARBA00022491"/>
    </source>
</evidence>
<name>A0A6N7SC01_9FIRM</name>
<reference evidence="8 9" key="1">
    <citation type="journal article" date="2019" name="Nat. Med.">
        <title>A library of human gut bacterial isolates paired with longitudinal multiomics data enables mechanistic microbiome research.</title>
        <authorList>
            <person name="Poyet M."/>
            <person name="Groussin M."/>
            <person name="Gibbons S.M."/>
            <person name="Avila-Pacheco J."/>
            <person name="Jiang X."/>
            <person name="Kearney S.M."/>
            <person name="Perrotta A.R."/>
            <person name="Berdy B."/>
            <person name="Zhao S."/>
            <person name="Lieberman T.D."/>
            <person name="Swanson P.K."/>
            <person name="Smith M."/>
            <person name="Roesemann S."/>
            <person name="Alexander J.E."/>
            <person name="Rich S.A."/>
            <person name="Livny J."/>
            <person name="Vlamakis H."/>
            <person name="Clish C."/>
            <person name="Bullock K."/>
            <person name="Deik A."/>
            <person name="Scott J."/>
            <person name="Pierce K.A."/>
            <person name="Xavier R.J."/>
            <person name="Alm E.J."/>
        </authorList>
    </citation>
    <scope>NUCLEOTIDE SEQUENCE [LARGE SCALE GENOMIC DNA]</scope>
    <source>
        <strain evidence="6 8">BIOML-A4</strain>
        <strain evidence="7 9">BIOML-A5</strain>
    </source>
</reference>
<comment type="caution">
    <text evidence="6">The sequence shown here is derived from an EMBL/GenBank/DDBJ whole genome shotgun (WGS) entry which is preliminary data.</text>
</comment>
<keyword evidence="9" id="KW-1185">Reference proteome</keyword>
<evidence type="ECO:0000256" key="4">
    <source>
        <dbReference type="ARBA" id="ARBA00023163"/>
    </source>
</evidence>
<sequence length="278" mass="32452">MRKYKIGEFSKKVGVTQEFLKHYQNNGILIPNEITEAKYRYYDQRNASTVLEIIKNKNYGFSVKEIEQVFRHRSTAEVLSLMEPKIEQMQKQLIFMEGVIEEYQKLKQFCEETRQDQWFVKSVEAFYFLPHVDIQGFIDNPLIYEILPVWTQWLPIVKSCQKCPACQHADYIWGLSVPQQAAKQIGLPVNSCVQACNGGRFFEYHSIFFLKEKQENPIQKALLQMETLGLEPVGSVFRNILMYTEYQTDSSIEHSVLYIPFKDKNTSSDGSGLNSEIR</sequence>
<organism evidence="6 8">
    <name type="scientific">Holdemania massiliensis</name>
    <dbReference type="NCBI Taxonomy" id="1468449"/>
    <lineage>
        <taxon>Bacteria</taxon>
        <taxon>Bacillati</taxon>
        <taxon>Bacillota</taxon>
        <taxon>Erysipelotrichia</taxon>
        <taxon>Erysipelotrichales</taxon>
        <taxon>Erysipelotrichaceae</taxon>
        <taxon>Holdemania</taxon>
    </lineage>
</organism>
<dbReference type="PROSITE" id="PS50937">
    <property type="entry name" value="HTH_MERR_2"/>
    <property type="match status" value="1"/>
</dbReference>
<gene>
    <name evidence="7" type="ORF">GKD88_18745</name>
    <name evidence="6" type="ORF">GKE08_18885</name>
</gene>
<keyword evidence="3" id="KW-0238">DNA-binding</keyword>
<dbReference type="PANTHER" id="PTHR30204:SF69">
    <property type="entry name" value="MERR-FAMILY TRANSCRIPTIONAL REGULATOR"/>
    <property type="match status" value="1"/>
</dbReference>
<proteinExistence type="predicted"/>
<evidence type="ECO:0000256" key="2">
    <source>
        <dbReference type="ARBA" id="ARBA00023015"/>
    </source>
</evidence>
<evidence type="ECO:0000313" key="7">
    <source>
        <dbReference type="EMBL" id="MSC35154.1"/>
    </source>
</evidence>
<feature type="domain" description="HTH merR-type" evidence="5">
    <location>
        <begin position="3"/>
        <end position="72"/>
    </location>
</feature>
<dbReference type="Proteomes" id="UP000480929">
    <property type="component" value="Unassembled WGS sequence"/>
</dbReference>